<comment type="caution">
    <text evidence="3">The sequence shown here is derived from an EMBL/GenBank/DDBJ whole genome shotgun (WGS) entry which is preliminary data.</text>
</comment>
<organism evidence="3 4">
    <name type="scientific">Mixia osmundae (strain CBS 9802 / IAM 14324 / JCM 22182 / KY 12970)</name>
    <dbReference type="NCBI Taxonomy" id="764103"/>
    <lineage>
        <taxon>Eukaryota</taxon>
        <taxon>Fungi</taxon>
        <taxon>Dikarya</taxon>
        <taxon>Basidiomycota</taxon>
        <taxon>Pucciniomycotina</taxon>
        <taxon>Mixiomycetes</taxon>
        <taxon>Mixiales</taxon>
        <taxon>Mixiaceae</taxon>
        <taxon>Mixia</taxon>
    </lineage>
</organism>
<feature type="compositionally biased region" description="Pro residues" evidence="2">
    <location>
        <begin position="592"/>
        <end position="602"/>
    </location>
</feature>
<feature type="compositionally biased region" description="Polar residues" evidence="2">
    <location>
        <begin position="812"/>
        <end position="824"/>
    </location>
</feature>
<evidence type="ECO:0000256" key="2">
    <source>
        <dbReference type="SAM" id="MobiDB-lite"/>
    </source>
</evidence>
<evidence type="ECO:0000313" key="3">
    <source>
        <dbReference type="EMBL" id="GAA98690.1"/>
    </source>
</evidence>
<dbReference type="eggNOG" id="ENOG502QVZ5">
    <property type="taxonomic scope" value="Eukaryota"/>
</dbReference>
<feature type="compositionally biased region" description="Polar residues" evidence="2">
    <location>
        <begin position="52"/>
        <end position="81"/>
    </location>
</feature>
<gene>
    <name evidence="3" type="primary">Mo05377</name>
    <name evidence="3" type="ORF">E5Q_05377</name>
</gene>
<dbReference type="RefSeq" id="XP_014570568.1">
    <property type="nucleotide sequence ID" value="XM_014715082.1"/>
</dbReference>
<feature type="compositionally biased region" description="Low complexity" evidence="2">
    <location>
        <begin position="30"/>
        <end position="51"/>
    </location>
</feature>
<feature type="compositionally biased region" description="Low complexity" evidence="2">
    <location>
        <begin position="752"/>
        <end position="763"/>
    </location>
</feature>
<dbReference type="AlphaFoldDB" id="G7E780"/>
<feature type="compositionally biased region" description="Basic and acidic residues" evidence="2">
    <location>
        <begin position="573"/>
        <end position="582"/>
    </location>
</feature>
<feature type="compositionally biased region" description="Low complexity" evidence="2">
    <location>
        <begin position="428"/>
        <end position="440"/>
    </location>
</feature>
<feature type="region of interest" description="Disordered" evidence="2">
    <location>
        <begin position="739"/>
        <end position="857"/>
    </location>
</feature>
<dbReference type="Proteomes" id="UP000009131">
    <property type="component" value="Unassembled WGS sequence"/>
</dbReference>
<dbReference type="PANTHER" id="PTHR38120:SF1">
    <property type="entry name" value="M PROTEIN, SEROTYPE 2.1"/>
    <property type="match status" value="1"/>
</dbReference>
<accession>G7E780</accession>
<dbReference type="PANTHER" id="PTHR38120">
    <property type="entry name" value="EXPRESSED PROTEIN"/>
    <property type="match status" value="1"/>
</dbReference>
<dbReference type="OMA" id="ERQSFYD"/>
<sequence length="857" mass="91502">MAAKAAADAQAPVMPARSAARPSSGIRRTSASAQGEAAPAASTPPRATPSRQSSFNGPGTKPSLSPNATATTSSPGAQRTAANLAARKLNGVTAISNAAPSPTRTSTRAPSSPVKRKPPPAADVEQVPSLQPQESASEIEPALSHRSSAQSFASATQQTADNVVSHVDDDDQANDEYSRLDRASLLESVRRHSKVAEETLNELEQAKQRIQEHSDQLDELRQQLTQQSQRTDDSLAQAERLEAELSAQLEANTALISKLEAAEKQRQGLHKAVESQQLELQAEREQWTAEKSTLAAEIARFETEIVQLQIRLKQAETSLAESTVQSDCKGLKTPTLTTGPGQSGEDSPSLRREALNQLASLQSQHDVLQEKHSASIAEHEHTLAELDEIRRLNANLMQENESYEVLLRERTMTGEILQQPVFTRDWDSMSTPRSSVSSPTTDRRLSDSSLQGQSAVDLGAELSKATFLEPSRTAQSRLRVVSDASEANAETDAARAEIRQLKEANKALSLYVNKIVERIIAHEGFEKVLAADYSPALSRAPSQRRTPVTDGKAAIFTRQQATATGSVLPRSPNVERTRREANALRSQAGNSPPLPMLPPPTPSETRAAKGMSLDWRSLTSIMGGSDSKTKQQVTSPPAGFRPMLLGAAASSSLASTPIPEASVLQRTGPEEEDEEDQRERERLEAEMRLMGIEEHGSPILHTASKEPSISSVVDIGSRGHHRRKSSAQIASPMSIDAQRQANEAMQPRFSHHSSASGSISGSSQTRLSGLGIAPAISPQPGATAADAGDISAAFSQATTPGSTTSSLPTESADTSISDSGSLPTFLSAAADDSGSAQQAPILRPKSSKRMSFLWGGT</sequence>
<reference evidence="3 4" key="1">
    <citation type="journal article" date="2011" name="J. Gen. Appl. Microbiol.">
        <title>Draft genome sequencing of the enigmatic basidiomycete Mixia osmundae.</title>
        <authorList>
            <person name="Nishida H."/>
            <person name="Nagatsuka Y."/>
            <person name="Sugiyama J."/>
        </authorList>
    </citation>
    <scope>NUCLEOTIDE SEQUENCE [LARGE SCALE GENOMIC DNA]</scope>
    <source>
        <strain evidence="4">CBS 9802 / IAM 14324 / JCM 22182 / KY 12970</strain>
    </source>
</reference>
<reference evidence="3 4" key="2">
    <citation type="journal article" date="2012" name="Open Biol.">
        <title>Characteristics of nucleosomes and linker DNA regions on the genome of the basidiomycete Mixia osmundae revealed by mono- and dinucleosome mapping.</title>
        <authorList>
            <person name="Nishida H."/>
            <person name="Kondo S."/>
            <person name="Matsumoto T."/>
            <person name="Suzuki Y."/>
            <person name="Yoshikawa H."/>
            <person name="Taylor T.D."/>
            <person name="Sugiyama J."/>
        </authorList>
    </citation>
    <scope>NUCLEOTIDE SEQUENCE [LARGE SCALE GENOMIC DNA]</scope>
    <source>
        <strain evidence="4">CBS 9802 / IAM 14324 / JCM 22182 / KY 12970</strain>
    </source>
</reference>
<dbReference type="HOGENOM" id="CLU_333470_0_0_1"/>
<feature type="compositionally biased region" description="Low complexity" evidence="2">
    <location>
        <begin position="1"/>
        <end position="11"/>
    </location>
</feature>
<feature type="region of interest" description="Disordered" evidence="2">
    <location>
        <begin position="557"/>
        <end position="681"/>
    </location>
</feature>
<keyword evidence="1" id="KW-0175">Coiled coil</keyword>
<feature type="compositionally biased region" description="Low complexity" evidence="2">
    <location>
        <begin position="98"/>
        <end position="113"/>
    </location>
</feature>
<evidence type="ECO:0000256" key="1">
    <source>
        <dbReference type="SAM" id="Coils"/>
    </source>
</evidence>
<evidence type="ECO:0000313" key="4">
    <source>
        <dbReference type="Proteomes" id="UP000009131"/>
    </source>
</evidence>
<feature type="region of interest" description="Disordered" evidence="2">
    <location>
        <begin position="1"/>
        <end position="179"/>
    </location>
</feature>
<feature type="region of interest" description="Disordered" evidence="2">
    <location>
        <begin position="427"/>
        <end position="451"/>
    </location>
</feature>
<feature type="compositionally biased region" description="Low complexity" evidence="2">
    <location>
        <begin position="644"/>
        <end position="655"/>
    </location>
</feature>
<feature type="coiled-coil region" evidence="1">
    <location>
        <begin position="351"/>
        <end position="409"/>
    </location>
</feature>
<dbReference type="STRING" id="764103.G7E780"/>
<keyword evidence="4" id="KW-1185">Reference proteome</keyword>
<feature type="region of interest" description="Disordered" evidence="2">
    <location>
        <begin position="330"/>
        <end position="350"/>
    </location>
</feature>
<feature type="compositionally biased region" description="Low complexity" evidence="2">
    <location>
        <begin position="781"/>
        <end position="811"/>
    </location>
</feature>
<dbReference type="EMBL" id="BABT02000157">
    <property type="protein sequence ID" value="GAA98690.1"/>
    <property type="molecule type" value="Genomic_DNA"/>
</dbReference>
<feature type="compositionally biased region" description="Low complexity" evidence="2">
    <location>
        <begin position="147"/>
        <end position="160"/>
    </location>
</feature>
<name>G7E780_MIXOS</name>
<feature type="compositionally biased region" description="Low complexity" evidence="2">
    <location>
        <begin position="827"/>
        <end position="839"/>
    </location>
</feature>
<dbReference type="OrthoDB" id="2121319at2759"/>
<feature type="coiled-coil region" evidence="1">
    <location>
        <begin position="186"/>
        <end position="325"/>
    </location>
</feature>
<feature type="compositionally biased region" description="Low complexity" evidence="2">
    <location>
        <begin position="331"/>
        <end position="340"/>
    </location>
</feature>
<proteinExistence type="predicted"/>
<dbReference type="InParanoid" id="G7E780"/>
<protein>
    <submittedName>
        <fullName evidence="3">Uncharacterized protein</fullName>
    </submittedName>
</protein>